<name>A0ABD2PLC2_9PLAT</name>
<accession>A0ABD2PLC2</accession>
<dbReference type="Proteomes" id="UP001626550">
    <property type="component" value="Unassembled WGS sequence"/>
</dbReference>
<keyword evidence="2" id="KW-1185">Reference proteome</keyword>
<dbReference type="AlphaFoldDB" id="A0ABD2PLC2"/>
<dbReference type="EMBL" id="JBJKFK010006250">
    <property type="protein sequence ID" value="KAL3307900.1"/>
    <property type="molecule type" value="Genomic_DNA"/>
</dbReference>
<sequence length="127" mass="14062">VFKFEWSVELFGAEHMNGQQQKEQEVVDERPHVDIGTEAILFEVRETLREFVVEDLLVLAQNGLVLHIGHIGEGNSWVLLLFDRQGLLLNCIQSAVSPREEASNLALGPIAVPLGAQPHGEAIIQDS</sequence>
<organism evidence="1 2">
    <name type="scientific">Cichlidogyrus casuarinus</name>
    <dbReference type="NCBI Taxonomy" id="1844966"/>
    <lineage>
        <taxon>Eukaryota</taxon>
        <taxon>Metazoa</taxon>
        <taxon>Spiralia</taxon>
        <taxon>Lophotrochozoa</taxon>
        <taxon>Platyhelminthes</taxon>
        <taxon>Monogenea</taxon>
        <taxon>Monopisthocotylea</taxon>
        <taxon>Dactylogyridea</taxon>
        <taxon>Ancyrocephalidae</taxon>
        <taxon>Cichlidogyrus</taxon>
    </lineage>
</organism>
<evidence type="ECO:0000313" key="1">
    <source>
        <dbReference type="EMBL" id="KAL3307900.1"/>
    </source>
</evidence>
<proteinExistence type="predicted"/>
<evidence type="ECO:0000313" key="2">
    <source>
        <dbReference type="Proteomes" id="UP001626550"/>
    </source>
</evidence>
<gene>
    <name evidence="1" type="ORF">Ciccas_013575</name>
</gene>
<protein>
    <submittedName>
        <fullName evidence="1">Uncharacterized protein</fullName>
    </submittedName>
</protein>
<feature type="non-terminal residue" evidence="1">
    <location>
        <position position="1"/>
    </location>
</feature>
<reference evidence="1 2" key="1">
    <citation type="submission" date="2024-11" db="EMBL/GenBank/DDBJ databases">
        <title>Adaptive evolution of stress response genes in parasites aligns with host niche diversity.</title>
        <authorList>
            <person name="Hahn C."/>
            <person name="Resl P."/>
        </authorList>
    </citation>
    <scope>NUCLEOTIDE SEQUENCE [LARGE SCALE GENOMIC DNA]</scope>
    <source>
        <strain evidence="1">EGGRZ-B1_66</strain>
        <tissue evidence="1">Body</tissue>
    </source>
</reference>
<comment type="caution">
    <text evidence="1">The sequence shown here is derived from an EMBL/GenBank/DDBJ whole genome shotgun (WGS) entry which is preliminary data.</text>
</comment>